<gene>
    <name evidence="2" type="ORF">IGX34_18540</name>
</gene>
<organism evidence="2 3">
    <name type="scientific">Dyella acidiphila</name>
    <dbReference type="NCBI Taxonomy" id="2775866"/>
    <lineage>
        <taxon>Bacteria</taxon>
        <taxon>Pseudomonadati</taxon>
        <taxon>Pseudomonadota</taxon>
        <taxon>Gammaproteobacteria</taxon>
        <taxon>Lysobacterales</taxon>
        <taxon>Rhodanobacteraceae</taxon>
        <taxon>Dyella</taxon>
    </lineage>
</organism>
<proteinExistence type="predicted"/>
<evidence type="ECO:0000313" key="2">
    <source>
        <dbReference type="EMBL" id="MBE1162388.1"/>
    </source>
</evidence>
<accession>A0ABR9GED4</accession>
<dbReference type="Proteomes" id="UP000651010">
    <property type="component" value="Unassembled WGS sequence"/>
</dbReference>
<evidence type="ECO:0000256" key="1">
    <source>
        <dbReference type="SAM" id="Phobius"/>
    </source>
</evidence>
<dbReference type="EMBL" id="JACZZA010000013">
    <property type="protein sequence ID" value="MBE1162388.1"/>
    <property type="molecule type" value="Genomic_DNA"/>
</dbReference>
<feature type="transmembrane region" description="Helical" evidence="1">
    <location>
        <begin position="59"/>
        <end position="81"/>
    </location>
</feature>
<keyword evidence="1" id="KW-1133">Transmembrane helix</keyword>
<protein>
    <submittedName>
        <fullName evidence="2">Uncharacterized protein</fullName>
    </submittedName>
</protein>
<keyword evidence="1" id="KW-0472">Membrane</keyword>
<evidence type="ECO:0000313" key="3">
    <source>
        <dbReference type="Proteomes" id="UP000651010"/>
    </source>
</evidence>
<keyword evidence="1" id="KW-0812">Transmembrane</keyword>
<name>A0ABR9GED4_9GAMM</name>
<keyword evidence="3" id="KW-1185">Reference proteome</keyword>
<reference evidence="2 3" key="1">
    <citation type="submission" date="2020-09" db="EMBL/GenBank/DDBJ databases">
        <title>Dyella sp. 7MK23 isolated from forest soil.</title>
        <authorList>
            <person name="Fu J."/>
        </authorList>
    </citation>
    <scope>NUCLEOTIDE SEQUENCE [LARGE SCALE GENOMIC DNA]</scope>
    <source>
        <strain evidence="2 3">7MK23</strain>
    </source>
</reference>
<sequence length="86" mass="9305">MLRPRFLKVGAWMVVAPTRNLCTQQCGASIVIVMEVKRNNQGQTASAPGWLVLRGLLKISLWVMMAAGLLYAALNLVRGLVLAAPS</sequence>
<dbReference type="RefSeq" id="WP_192557231.1">
    <property type="nucleotide sequence ID" value="NZ_JACZZA010000013.1"/>
</dbReference>
<comment type="caution">
    <text evidence="2">The sequence shown here is derived from an EMBL/GenBank/DDBJ whole genome shotgun (WGS) entry which is preliminary data.</text>
</comment>